<evidence type="ECO:0000256" key="1">
    <source>
        <dbReference type="ARBA" id="ARBA00003937"/>
    </source>
</evidence>
<evidence type="ECO:0000256" key="4">
    <source>
        <dbReference type="ARBA" id="ARBA00011503"/>
    </source>
</evidence>
<feature type="binding site" evidence="12">
    <location>
        <position position="67"/>
    </location>
    <ligand>
        <name>CoA</name>
        <dbReference type="ChEBI" id="CHEBI:57287"/>
    </ligand>
</feature>
<feature type="binding site" evidence="12">
    <location>
        <begin position="111"/>
        <end position="112"/>
    </location>
    <ligand>
        <name>CoA</name>
        <dbReference type="ChEBI" id="CHEBI:57287"/>
    </ligand>
</feature>
<feature type="binding site" evidence="12">
    <location>
        <position position="133"/>
    </location>
    <ligand>
        <name>CoA</name>
        <dbReference type="ChEBI" id="CHEBI:57287"/>
    </ligand>
</feature>
<dbReference type="InterPro" id="IPR041354">
    <property type="entry name" value="4PPT_N"/>
</dbReference>
<comment type="catalytic activity">
    <reaction evidence="10">
        <text>apo-[aryl-carrier protein] + CoA = holo-[aryl-carrier protein] + adenosine 3',5'-bisphosphate + H(+)</text>
        <dbReference type="Rhea" id="RHEA:48404"/>
        <dbReference type="Rhea" id="RHEA-COMP:15903"/>
        <dbReference type="Rhea" id="RHEA-COMP:17557"/>
        <dbReference type="ChEBI" id="CHEBI:15378"/>
        <dbReference type="ChEBI" id="CHEBI:29999"/>
        <dbReference type="ChEBI" id="CHEBI:57287"/>
        <dbReference type="ChEBI" id="CHEBI:58343"/>
        <dbReference type="ChEBI" id="CHEBI:64479"/>
    </reaction>
</comment>
<comment type="subunit">
    <text evidence="4">EntB, EntD, EntE, and EntF form a multienzyme complex called enterobactin synthase.</text>
</comment>
<dbReference type="Pfam" id="PF17837">
    <property type="entry name" value="4PPT_N"/>
    <property type="match status" value="1"/>
</dbReference>
<dbReference type="GO" id="GO:0000287">
    <property type="term" value="F:magnesium ion binding"/>
    <property type="evidence" value="ECO:0007669"/>
    <property type="project" value="InterPro"/>
</dbReference>
<evidence type="ECO:0000256" key="2">
    <source>
        <dbReference type="ARBA" id="ARBA00004993"/>
    </source>
</evidence>
<dbReference type="UniPathway" id="UPA00017"/>
<dbReference type="GO" id="GO:0009366">
    <property type="term" value="C:enterobactin synthetase complex"/>
    <property type="evidence" value="ECO:0007669"/>
    <property type="project" value="InterPro"/>
</dbReference>
<comment type="similarity">
    <text evidence="3">Belongs to the P-Pant transferase superfamily. EntD family.</text>
</comment>
<feature type="domain" description="4'-phosphopantetheinyl transferase" evidence="14">
    <location>
        <begin position="129"/>
        <end position="212"/>
    </location>
</feature>
<dbReference type="PRINTS" id="PR01399">
    <property type="entry name" value="ENTSNTHTASED"/>
</dbReference>
<gene>
    <name evidence="16" type="ORF">GTP91_19435</name>
</gene>
<evidence type="ECO:0000259" key="14">
    <source>
        <dbReference type="Pfam" id="PF01648"/>
    </source>
</evidence>
<evidence type="ECO:0000256" key="5">
    <source>
        <dbReference type="ARBA" id="ARBA00019087"/>
    </source>
</evidence>
<feature type="binding site" evidence="12">
    <location>
        <position position="75"/>
    </location>
    <ligand>
        <name>CoA</name>
        <dbReference type="ChEBI" id="CHEBI:57287"/>
    </ligand>
</feature>
<comment type="function">
    <text evidence="1">Involved in the biosynthesis of the siderophore enterobactin (enterochelin), which is a macrocyclic trimeric lactone of N-(2,3-dihydroxybenzoyl)-serine. The serine trilactone serves as a scaffolding for the three catechol functionalities that provide hexadentate coordination for the tightly ligated iron(2+) atoms. Plays an essential role in the assembly of the enterobactin by catalyzing the transfer of the 4'-phosphopantetheine (Ppant) moiety from coenzyme A to the apo-domains of both EntB (ArCP domain) and EntF (PCP domain) to yield their holo-forms which make them competent for the activation of 2,3-dihydroxybenzoate (DHB) and L-serine, respectively.</text>
</comment>
<dbReference type="Pfam" id="PF01648">
    <property type="entry name" value="ACPS"/>
    <property type="match status" value="1"/>
</dbReference>
<comment type="cofactor">
    <cofactor evidence="13">
        <name>Mg(2+)</name>
        <dbReference type="ChEBI" id="CHEBI:18420"/>
    </cofactor>
</comment>
<feature type="binding site" evidence="13">
    <location>
        <position position="135"/>
    </location>
    <ligand>
        <name>Mg(2+)</name>
        <dbReference type="ChEBI" id="CHEBI:18420"/>
    </ligand>
</feature>
<sequence>MPSPNVVDIAGRTDTLDGTALPSFLSSSPGALSLKLARYDAEGFDLGWFQRDGIFCPDTIIRSVPKRQAEYFFGRLCAREALLAAGLPAQHVLSGPAREPVWPANVIGSITHNARFAAAAIAPKTAYAGIGIDIETIPAPPALAALEQGVLSEAELELLRNGAHQAPLPLLITAVFSAKESFFKACYADVGHYFEFDAVSVRTFDLEQGVIELQQNVHLCPQLPAGMRHRIQLGRLTPDTVCTLYCRSTPG</sequence>
<keyword evidence="13" id="KW-0479">Metal-binding</keyword>
<keyword evidence="13" id="KW-0460">Magnesium</keyword>
<proteinExistence type="inferred from homology"/>
<evidence type="ECO:0000256" key="6">
    <source>
        <dbReference type="ARBA" id="ARBA00022679"/>
    </source>
</evidence>
<dbReference type="PANTHER" id="PTHR38096:SF1">
    <property type="entry name" value="ENTEROBACTIN SYNTHASE COMPONENT D"/>
    <property type="match status" value="1"/>
</dbReference>
<dbReference type="PANTHER" id="PTHR38096">
    <property type="entry name" value="ENTEROBACTIN SYNTHASE COMPONENT D"/>
    <property type="match status" value="1"/>
</dbReference>
<feature type="binding site" evidence="13">
    <location>
        <position position="134"/>
    </location>
    <ligand>
        <name>Mg(2+)</name>
        <dbReference type="ChEBI" id="CHEBI:18420"/>
    </ligand>
</feature>
<comment type="catalytic activity">
    <reaction evidence="11">
        <text>apo-[peptidyl-carrier protein] + CoA = holo-[peptidyl-carrier protein] + adenosine 3',5'-bisphosphate + H(+)</text>
        <dbReference type="Rhea" id="RHEA:46228"/>
        <dbReference type="Rhea" id="RHEA-COMP:11479"/>
        <dbReference type="Rhea" id="RHEA-COMP:11480"/>
        <dbReference type="ChEBI" id="CHEBI:15378"/>
        <dbReference type="ChEBI" id="CHEBI:29999"/>
        <dbReference type="ChEBI" id="CHEBI:57287"/>
        <dbReference type="ChEBI" id="CHEBI:58343"/>
        <dbReference type="ChEBI" id="CHEBI:64479"/>
    </reaction>
</comment>
<accession>A0A845G858</accession>
<evidence type="ECO:0000256" key="3">
    <source>
        <dbReference type="ARBA" id="ARBA00008342"/>
    </source>
</evidence>
<dbReference type="Gene3D" id="3.90.470.20">
    <property type="entry name" value="4'-phosphopantetheinyl transferase domain"/>
    <property type="match status" value="1"/>
</dbReference>
<evidence type="ECO:0000256" key="9">
    <source>
        <dbReference type="ARBA" id="ARBA00031996"/>
    </source>
</evidence>
<evidence type="ECO:0000256" key="13">
    <source>
        <dbReference type="PIRSR" id="PIRSR603542-2"/>
    </source>
</evidence>
<dbReference type="EMBL" id="WWCW01000071">
    <property type="protein sequence ID" value="MYM89336.1"/>
    <property type="molecule type" value="Genomic_DNA"/>
</dbReference>
<organism evidence="16 17">
    <name type="scientific">Duganella vulcania</name>
    <dbReference type="NCBI Taxonomy" id="2692166"/>
    <lineage>
        <taxon>Bacteria</taxon>
        <taxon>Pseudomonadati</taxon>
        <taxon>Pseudomonadota</taxon>
        <taxon>Betaproteobacteria</taxon>
        <taxon>Burkholderiales</taxon>
        <taxon>Oxalobacteraceae</taxon>
        <taxon>Telluria group</taxon>
        <taxon>Duganella</taxon>
    </lineage>
</organism>
<dbReference type="InterPro" id="IPR008278">
    <property type="entry name" value="4-PPantetheinyl_Trfase_dom"/>
</dbReference>
<evidence type="ECO:0000256" key="8">
    <source>
        <dbReference type="ARBA" id="ARBA00029894"/>
    </source>
</evidence>
<dbReference type="AlphaFoldDB" id="A0A845G858"/>
<dbReference type="SUPFAM" id="SSF56214">
    <property type="entry name" value="4'-phosphopantetheinyl transferase"/>
    <property type="match status" value="1"/>
</dbReference>
<feature type="domain" description="4'-phosphopantetheinyl transferase N-terminal" evidence="15">
    <location>
        <begin position="60"/>
        <end position="122"/>
    </location>
</feature>
<keyword evidence="6 16" id="KW-0808">Transferase</keyword>
<evidence type="ECO:0000256" key="12">
    <source>
        <dbReference type="PIRSR" id="PIRSR603542-1"/>
    </source>
</evidence>
<feature type="binding site" evidence="13">
    <location>
        <position position="133"/>
    </location>
    <ligand>
        <name>Mg(2+)</name>
        <dbReference type="ChEBI" id="CHEBI:18420"/>
    </ligand>
</feature>
<feature type="binding site" evidence="12">
    <location>
        <position position="180"/>
    </location>
    <ligand>
        <name>CoA</name>
        <dbReference type="ChEBI" id="CHEBI:57287"/>
    </ligand>
</feature>
<dbReference type="GO" id="GO:0009239">
    <property type="term" value="P:enterobactin biosynthetic process"/>
    <property type="evidence" value="ECO:0007669"/>
    <property type="project" value="UniProtKB-UniPathway"/>
</dbReference>
<keyword evidence="7" id="KW-0259">Enterobactin biosynthesis</keyword>
<evidence type="ECO:0000256" key="7">
    <source>
        <dbReference type="ARBA" id="ARBA00023191"/>
    </source>
</evidence>
<reference evidence="16 17" key="1">
    <citation type="submission" date="2020-01" db="EMBL/GenBank/DDBJ databases">
        <title>Novel species isolated from a subtropical stream in China.</title>
        <authorList>
            <person name="Lu H."/>
        </authorList>
    </citation>
    <scope>NUCLEOTIDE SEQUENCE [LARGE SCALE GENOMIC DNA]</scope>
    <source>
        <strain evidence="16 17">FT82W</strain>
    </source>
</reference>
<evidence type="ECO:0000259" key="15">
    <source>
        <dbReference type="Pfam" id="PF17837"/>
    </source>
</evidence>
<dbReference type="InterPro" id="IPR037143">
    <property type="entry name" value="4-PPantetheinyl_Trfase_dom_sf"/>
</dbReference>
<evidence type="ECO:0000256" key="10">
    <source>
        <dbReference type="ARBA" id="ARBA00049176"/>
    </source>
</evidence>
<evidence type="ECO:0000313" key="17">
    <source>
        <dbReference type="Proteomes" id="UP000470302"/>
    </source>
</evidence>
<evidence type="ECO:0000256" key="11">
    <source>
        <dbReference type="ARBA" id="ARBA00049191"/>
    </source>
</evidence>
<dbReference type="InterPro" id="IPR003542">
    <property type="entry name" value="Enbac_synth_compD-like"/>
</dbReference>
<feature type="binding site" evidence="12">
    <location>
        <position position="184"/>
    </location>
    <ligand>
        <name>CoA</name>
        <dbReference type="ChEBI" id="CHEBI:57287"/>
    </ligand>
</feature>
<dbReference type="GO" id="GO:0008897">
    <property type="term" value="F:holo-[acyl-carrier-protein] synthase activity"/>
    <property type="evidence" value="ECO:0007669"/>
    <property type="project" value="InterPro"/>
</dbReference>
<dbReference type="Proteomes" id="UP000470302">
    <property type="component" value="Unassembled WGS sequence"/>
</dbReference>
<comment type="caution">
    <text evidence="16">The sequence shown here is derived from an EMBL/GenBank/DDBJ whole genome shotgun (WGS) entry which is preliminary data.</text>
</comment>
<evidence type="ECO:0000313" key="16">
    <source>
        <dbReference type="EMBL" id="MYM89336.1"/>
    </source>
</evidence>
<dbReference type="RefSeq" id="WP_161098277.1">
    <property type="nucleotide sequence ID" value="NZ_WWCW01000071.1"/>
</dbReference>
<comment type="pathway">
    <text evidence="2">Siderophore biosynthesis; enterobactin biosynthesis.</text>
</comment>
<name>A0A845G858_9BURK</name>
<protein>
    <recommendedName>
        <fullName evidence="5">Enterobactin synthase component D</fullName>
    </recommendedName>
    <alternativeName>
        <fullName evidence="8">4'-phosphopantetheinyl transferase EntD</fullName>
    </alternativeName>
    <alternativeName>
        <fullName evidence="9">Enterochelin synthase D</fullName>
    </alternativeName>
</protein>
<dbReference type="GO" id="GO:0005886">
    <property type="term" value="C:plasma membrane"/>
    <property type="evidence" value="ECO:0007669"/>
    <property type="project" value="TreeGrafter"/>
</dbReference>